<dbReference type="EMBL" id="CCKQ01001860">
    <property type="protein sequence ID" value="CDW72962.1"/>
    <property type="molecule type" value="Genomic_DNA"/>
</dbReference>
<dbReference type="InParanoid" id="A0A077ZSV0"/>
<proteinExistence type="predicted"/>
<protein>
    <submittedName>
        <fullName evidence="2">Uncharacterized protein</fullName>
    </submittedName>
</protein>
<dbReference type="Proteomes" id="UP000039865">
    <property type="component" value="Unassembled WGS sequence"/>
</dbReference>
<feature type="compositionally biased region" description="Low complexity" evidence="1">
    <location>
        <begin position="116"/>
        <end position="127"/>
    </location>
</feature>
<sequence length="258" mass="29595">MNLNSPLFDNVLAIDERLKMLEMEVQQMDTYYQQKPPPNLGSMINNNLSGLTQQTFPEEQEEDLKPQAFKPQPYVPPSHQQSINQQIQLVASPKQQLTQQSNTSTARKLSSKKPIQQNSAYSSASNQLNNNNQQQITAATQQQQNQSAVGAGTRYQNLTAIGLDNKSLLINKIKPQISKQYEQTLEEGRPDFSILEQEFEFGDKFYEPQYFGNTNDIDGECSFNVRFRESESVHKTEQRIIMDVLKTQSNTYYDSFMF</sequence>
<dbReference type="OrthoDB" id="323915at2759"/>
<evidence type="ECO:0000313" key="3">
    <source>
        <dbReference type="Proteomes" id="UP000039865"/>
    </source>
</evidence>
<evidence type="ECO:0000313" key="2">
    <source>
        <dbReference type="EMBL" id="CDW72962.1"/>
    </source>
</evidence>
<feature type="compositionally biased region" description="Polar residues" evidence="1">
    <location>
        <begin position="78"/>
        <end position="108"/>
    </location>
</feature>
<organism evidence="2 3">
    <name type="scientific">Stylonychia lemnae</name>
    <name type="common">Ciliate</name>
    <dbReference type="NCBI Taxonomy" id="5949"/>
    <lineage>
        <taxon>Eukaryota</taxon>
        <taxon>Sar</taxon>
        <taxon>Alveolata</taxon>
        <taxon>Ciliophora</taxon>
        <taxon>Intramacronucleata</taxon>
        <taxon>Spirotrichea</taxon>
        <taxon>Stichotrichia</taxon>
        <taxon>Sporadotrichida</taxon>
        <taxon>Oxytrichidae</taxon>
        <taxon>Stylonychinae</taxon>
        <taxon>Stylonychia</taxon>
    </lineage>
</organism>
<name>A0A077ZSV0_STYLE</name>
<reference evidence="2 3" key="1">
    <citation type="submission" date="2014-06" db="EMBL/GenBank/DDBJ databases">
        <authorList>
            <person name="Swart Estienne"/>
        </authorList>
    </citation>
    <scope>NUCLEOTIDE SEQUENCE [LARGE SCALE GENOMIC DNA]</scope>
    <source>
        <strain evidence="2 3">130c</strain>
    </source>
</reference>
<feature type="region of interest" description="Disordered" evidence="1">
    <location>
        <begin position="56"/>
        <end position="127"/>
    </location>
</feature>
<dbReference type="AlphaFoldDB" id="A0A077ZSV0"/>
<gene>
    <name evidence="2" type="primary">Contig1748.g70</name>
    <name evidence="2" type="ORF">STYLEM_1930</name>
</gene>
<accession>A0A077ZSV0</accession>
<evidence type="ECO:0000256" key="1">
    <source>
        <dbReference type="SAM" id="MobiDB-lite"/>
    </source>
</evidence>
<keyword evidence="3" id="KW-1185">Reference proteome</keyword>